<accession>A0ABW4GED7</accession>
<keyword evidence="4 7" id="KW-0812">Transmembrane</keyword>
<dbReference type="Proteomes" id="UP001597097">
    <property type="component" value="Unassembled WGS sequence"/>
</dbReference>
<dbReference type="Pfam" id="PF02322">
    <property type="entry name" value="Cyt_bd_oxida_II"/>
    <property type="match status" value="1"/>
</dbReference>
<feature type="transmembrane region" description="Helical" evidence="7">
    <location>
        <begin position="44"/>
        <end position="70"/>
    </location>
</feature>
<comment type="caution">
    <text evidence="8">The sequence shown here is derived from an EMBL/GenBank/DDBJ whole genome shotgun (WGS) entry which is preliminary data.</text>
</comment>
<protein>
    <submittedName>
        <fullName evidence="8">Cytochrome d ubiquinol oxidase subunit II</fullName>
    </submittedName>
</protein>
<dbReference type="RefSeq" id="WP_219534208.1">
    <property type="nucleotide sequence ID" value="NZ_JAHKRM010000021.1"/>
</dbReference>
<feature type="transmembrane region" description="Helical" evidence="7">
    <location>
        <begin position="115"/>
        <end position="135"/>
    </location>
</feature>
<feature type="transmembrane region" description="Helical" evidence="7">
    <location>
        <begin position="76"/>
        <end position="94"/>
    </location>
</feature>
<dbReference type="PANTHER" id="PTHR43141">
    <property type="entry name" value="CYTOCHROME BD2 SUBUNIT II"/>
    <property type="match status" value="1"/>
</dbReference>
<keyword evidence="3" id="KW-1003">Cell membrane</keyword>
<keyword evidence="6 7" id="KW-0472">Membrane</keyword>
<proteinExistence type="inferred from homology"/>
<evidence type="ECO:0000313" key="9">
    <source>
        <dbReference type="Proteomes" id="UP001597097"/>
    </source>
</evidence>
<name>A0ABW4GED7_9ACTN</name>
<feature type="transmembrane region" description="Helical" evidence="7">
    <location>
        <begin position="147"/>
        <end position="169"/>
    </location>
</feature>
<keyword evidence="9" id="KW-1185">Reference proteome</keyword>
<comment type="subcellular location">
    <subcellularLocation>
        <location evidence="1">Cell membrane</location>
        <topology evidence="1">Multi-pass membrane protein</topology>
    </subcellularLocation>
</comment>
<comment type="similarity">
    <text evidence="2">Belongs to the cytochrome ubiquinol oxidase subunit 2 family.</text>
</comment>
<evidence type="ECO:0000256" key="7">
    <source>
        <dbReference type="SAM" id="Phobius"/>
    </source>
</evidence>
<evidence type="ECO:0000256" key="4">
    <source>
        <dbReference type="ARBA" id="ARBA00022692"/>
    </source>
</evidence>
<dbReference type="EMBL" id="JBHUCM010000017">
    <property type="protein sequence ID" value="MFD1539707.1"/>
    <property type="molecule type" value="Genomic_DNA"/>
</dbReference>
<feature type="transmembrane region" description="Helical" evidence="7">
    <location>
        <begin position="218"/>
        <end position="238"/>
    </location>
</feature>
<evidence type="ECO:0000313" key="8">
    <source>
        <dbReference type="EMBL" id="MFD1539707.1"/>
    </source>
</evidence>
<evidence type="ECO:0000256" key="3">
    <source>
        <dbReference type="ARBA" id="ARBA00022475"/>
    </source>
</evidence>
<organism evidence="8 9">
    <name type="scientific">Nonomuraea guangzhouensis</name>
    <dbReference type="NCBI Taxonomy" id="1291555"/>
    <lineage>
        <taxon>Bacteria</taxon>
        <taxon>Bacillati</taxon>
        <taxon>Actinomycetota</taxon>
        <taxon>Actinomycetes</taxon>
        <taxon>Streptosporangiales</taxon>
        <taxon>Streptosporangiaceae</taxon>
        <taxon>Nonomuraea</taxon>
    </lineage>
</organism>
<feature type="transmembrane region" description="Helical" evidence="7">
    <location>
        <begin position="181"/>
        <end position="206"/>
    </location>
</feature>
<evidence type="ECO:0000256" key="2">
    <source>
        <dbReference type="ARBA" id="ARBA00007543"/>
    </source>
</evidence>
<dbReference type="PANTHER" id="PTHR43141:SF4">
    <property type="entry name" value="CYTOCHROME BD2 SUBUNIT II"/>
    <property type="match status" value="1"/>
</dbReference>
<dbReference type="InterPro" id="IPR003317">
    <property type="entry name" value="Cyt-d_oxidase_su2"/>
</dbReference>
<sequence>MELMWFACFALLLAGYFALEGFDLGVGLLLPVLGRSVSGRDRMVAAMAPFVLANEVWLVAVAGALFGVYPSLEGEVLFGLYPVVVAMLLSWIVRDMGLWFRRRAEGAAWRGFWDLLIFLGSLGLSFGWGVALYAAATGFGSSLLNPVGLMLGVVVTLLFAFHGWTFLAWRSPGLAGATRSGRSLAVSGAVAALPAVGVLLGSMPYLLEHTAPAGTLNVLSVMALPFAPIVVAAQVWVWRTFRPGENAVRIPSFF</sequence>
<evidence type="ECO:0000256" key="1">
    <source>
        <dbReference type="ARBA" id="ARBA00004651"/>
    </source>
</evidence>
<evidence type="ECO:0000256" key="5">
    <source>
        <dbReference type="ARBA" id="ARBA00022989"/>
    </source>
</evidence>
<keyword evidence="5 7" id="KW-1133">Transmembrane helix</keyword>
<evidence type="ECO:0000256" key="6">
    <source>
        <dbReference type="ARBA" id="ARBA00023136"/>
    </source>
</evidence>
<gene>
    <name evidence="8" type="ORF">ACFSJ0_21820</name>
</gene>
<feature type="transmembrane region" description="Helical" evidence="7">
    <location>
        <begin position="6"/>
        <end position="32"/>
    </location>
</feature>
<reference evidence="9" key="1">
    <citation type="journal article" date="2019" name="Int. J. Syst. Evol. Microbiol.">
        <title>The Global Catalogue of Microorganisms (GCM) 10K type strain sequencing project: providing services to taxonomists for standard genome sequencing and annotation.</title>
        <authorList>
            <consortium name="The Broad Institute Genomics Platform"/>
            <consortium name="The Broad Institute Genome Sequencing Center for Infectious Disease"/>
            <person name="Wu L."/>
            <person name="Ma J."/>
        </authorList>
    </citation>
    <scope>NUCLEOTIDE SEQUENCE [LARGE SCALE GENOMIC DNA]</scope>
    <source>
        <strain evidence="9">CGMCC 1.15399</strain>
    </source>
</reference>